<sequence>MRLGLGDEAVDRGDGVGVTAEVDRGAAPLNSVAWSGCQPRSRTTAYWSRWSGCTIREPLPPARRLIWKWTAAARSQGRPLVSTSSVCRPMSFGPAAAHR</sequence>
<reference evidence="1 2" key="1">
    <citation type="journal article" date="2010" name="J. Bacteriol.">
        <title>Genome sequence of the milbemycin-producing bacterium Streptomyces bingchenggensis.</title>
        <authorList>
            <person name="Wang X.J."/>
            <person name="Yan Y.J."/>
            <person name="Zhang B."/>
            <person name="An J."/>
            <person name="Wang J.J."/>
            <person name="Tian J."/>
            <person name="Jiang L."/>
            <person name="Chen Y.H."/>
            <person name="Huang S.X."/>
            <person name="Yin M."/>
            <person name="Zhang J."/>
            <person name="Gao A.L."/>
            <person name="Liu C.X."/>
            <person name="Zhu Z.X."/>
            <person name="Xiang W.S."/>
        </authorList>
    </citation>
    <scope>NUCLEOTIDE SEQUENCE [LARGE SCALE GENOMIC DNA]</scope>
    <source>
        <strain evidence="1 2">BCW-1</strain>
    </source>
</reference>
<dbReference type="AlphaFoldDB" id="D7BQ51"/>
<evidence type="ECO:0000313" key="1">
    <source>
        <dbReference type="EMBL" id="ADI05058.1"/>
    </source>
</evidence>
<proteinExistence type="predicted"/>
<dbReference type="EMBL" id="CP002047">
    <property type="protein sequence ID" value="ADI05058.1"/>
    <property type="molecule type" value="Genomic_DNA"/>
</dbReference>
<name>D7BQ51_STRBB</name>
<gene>
    <name evidence="1" type="ordered locus">SBI_01937</name>
</gene>
<dbReference type="HOGENOM" id="CLU_2318796_0_0_11"/>
<dbReference type="Proteomes" id="UP000000377">
    <property type="component" value="Chromosome"/>
</dbReference>
<accession>D7BQ51</accession>
<protein>
    <submittedName>
        <fullName evidence="1">Uncharacterized protein</fullName>
    </submittedName>
</protein>
<keyword evidence="2" id="KW-1185">Reference proteome</keyword>
<dbReference type="KEGG" id="sbh:SBI_01937"/>
<evidence type="ECO:0000313" key="2">
    <source>
        <dbReference type="Proteomes" id="UP000000377"/>
    </source>
</evidence>
<organism evidence="1 2">
    <name type="scientific">Streptomyces bingchenggensis (strain BCW-1)</name>
    <dbReference type="NCBI Taxonomy" id="749414"/>
    <lineage>
        <taxon>Bacteria</taxon>
        <taxon>Bacillati</taxon>
        <taxon>Actinomycetota</taxon>
        <taxon>Actinomycetes</taxon>
        <taxon>Kitasatosporales</taxon>
        <taxon>Streptomycetaceae</taxon>
        <taxon>Streptomyces</taxon>
    </lineage>
</organism>